<feature type="signal peptide" evidence="16">
    <location>
        <begin position="1"/>
        <end position="27"/>
    </location>
</feature>
<dbReference type="EMBL" id="SPVF01000238">
    <property type="protein sequence ID" value="TFW14873.1"/>
    <property type="molecule type" value="Genomic_DNA"/>
</dbReference>
<keyword evidence="13 14" id="KW-0998">Cell outer membrane</keyword>
<dbReference type="SUPFAM" id="SSF56935">
    <property type="entry name" value="Porins"/>
    <property type="match status" value="1"/>
</dbReference>
<dbReference type="PANTHER" id="PTHR32552">
    <property type="entry name" value="FERRICHROME IRON RECEPTOR-RELATED"/>
    <property type="match status" value="1"/>
</dbReference>
<dbReference type="AlphaFoldDB" id="A0A4Y9S153"/>
<evidence type="ECO:0000313" key="20">
    <source>
        <dbReference type="Proteomes" id="UP000298438"/>
    </source>
</evidence>
<evidence type="ECO:0000256" key="1">
    <source>
        <dbReference type="ARBA" id="ARBA00004571"/>
    </source>
</evidence>
<organism evidence="19 20">
    <name type="scientific">Zemynaea arenosa</name>
    <dbReference type="NCBI Taxonomy" id="2561931"/>
    <lineage>
        <taxon>Bacteria</taxon>
        <taxon>Pseudomonadati</taxon>
        <taxon>Pseudomonadota</taxon>
        <taxon>Betaproteobacteria</taxon>
        <taxon>Burkholderiales</taxon>
        <taxon>Oxalobacteraceae</taxon>
        <taxon>Telluria group</taxon>
        <taxon>Zemynaea</taxon>
    </lineage>
</organism>
<dbReference type="InterPro" id="IPR037066">
    <property type="entry name" value="Plug_dom_sf"/>
</dbReference>
<evidence type="ECO:0000259" key="17">
    <source>
        <dbReference type="Pfam" id="PF00593"/>
    </source>
</evidence>
<evidence type="ECO:0000259" key="18">
    <source>
        <dbReference type="Pfam" id="PF07715"/>
    </source>
</evidence>
<evidence type="ECO:0000256" key="10">
    <source>
        <dbReference type="ARBA" id="ARBA00023077"/>
    </source>
</evidence>
<dbReference type="OrthoDB" id="9790771at2"/>
<name>A0A4Y9S153_9BURK</name>
<feature type="domain" description="TonB-dependent receptor plug" evidence="18">
    <location>
        <begin position="57"/>
        <end position="159"/>
    </location>
</feature>
<keyword evidence="20" id="KW-1185">Reference proteome</keyword>
<dbReference type="InterPro" id="IPR012910">
    <property type="entry name" value="Plug_dom"/>
</dbReference>
<evidence type="ECO:0000256" key="4">
    <source>
        <dbReference type="ARBA" id="ARBA00022452"/>
    </source>
</evidence>
<evidence type="ECO:0000256" key="16">
    <source>
        <dbReference type="SAM" id="SignalP"/>
    </source>
</evidence>
<keyword evidence="9" id="KW-0406">Ion transport</keyword>
<evidence type="ECO:0000313" key="19">
    <source>
        <dbReference type="EMBL" id="TFW14873.1"/>
    </source>
</evidence>
<comment type="subcellular location">
    <subcellularLocation>
        <location evidence="1 14">Cell outer membrane</location>
        <topology evidence="1 14">Multi-pass membrane protein</topology>
    </subcellularLocation>
</comment>
<dbReference type="GO" id="GO:0009279">
    <property type="term" value="C:cell outer membrane"/>
    <property type="evidence" value="ECO:0007669"/>
    <property type="project" value="UniProtKB-SubCell"/>
</dbReference>
<proteinExistence type="inferred from homology"/>
<keyword evidence="3 14" id="KW-0813">Transport</keyword>
<dbReference type="Gene3D" id="2.170.130.10">
    <property type="entry name" value="TonB-dependent receptor, plug domain"/>
    <property type="match status" value="1"/>
</dbReference>
<evidence type="ECO:0000256" key="5">
    <source>
        <dbReference type="ARBA" id="ARBA00022496"/>
    </source>
</evidence>
<accession>A0A4Y9S153</accession>
<dbReference type="InterPro" id="IPR039426">
    <property type="entry name" value="TonB-dep_rcpt-like"/>
</dbReference>
<keyword evidence="12 19" id="KW-0675">Receptor</keyword>
<evidence type="ECO:0000256" key="9">
    <source>
        <dbReference type="ARBA" id="ARBA00023065"/>
    </source>
</evidence>
<gene>
    <name evidence="19" type="ORF">E4L96_18730</name>
</gene>
<evidence type="ECO:0000256" key="12">
    <source>
        <dbReference type="ARBA" id="ARBA00023170"/>
    </source>
</evidence>
<keyword evidence="10 15" id="KW-0798">TonB box</keyword>
<dbReference type="CDD" id="cd01347">
    <property type="entry name" value="ligand_gated_channel"/>
    <property type="match status" value="1"/>
</dbReference>
<keyword evidence="7 16" id="KW-0732">Signal</keyword>
<evidence type="ECO:0000256" key="13">
    <source>
        <dbReference type="ARBA" id="ARBA00023237"/>
    </source>
</evidence>
<evidence type="ECO:0000256" key="6">
    <source>
        <dbReference type="ARBA" id="ARBA00022692"/>
    </source>
</evidence>
<evidence type="ECO:0000256" key="15">
    <source>
        <dbReference type="RuleBase" id="RU003357"/>
    </source>
</evidence>
<evidence type="ECO:0000256" key="7">
    <source>
        <dbReference type="ARBA" id="ARBA00022729"/>
    </source>
</evidence>
<keyword evidence="8" id="KW-0408">Iron</keyword>
<keyword evidence="4 14" id="KW-1134">Transmembrane beta strand</keyword>
<evidence type="ECO:0000256" key="8">
    <source>
        <dbReference type="ARBA" id="ARBA00023004"/>
    </source>
</evidence>
<feature type="chain" id="PRO_5021240071" evidence="16">
    <location>
        <begin position="28"/>
        <end position="659"/>
    </location>
</feature>
<evidence type="ECO:0000256" key="3">
    <source>
        <dbReference type="ARBA" id="ARBA00022448"/>
    </source>
</evidence>
<dbReference type="GO" id="GO:0015344">
    <property type="term" value="F:siderophore uptake transmembrane transporter activity"/>
    <property type="evidence" value="ECO:0007669"/>
    <property type="project" value="TreeGrafter"/>
</dbReference>
<protein>
    <submittedName>
        <fullName evidence="19">TonB-dependent receptor</fullName>
    </submittedName>
</protein>
<keyword evidence="11 14" id="KW-0472">Membrane</keyword>
<feature type="domain" description="TonB-dependent receptor-like beta-barrel" evidence="17">
    <location>
        <begin position="207"/>
        <end position="626"/>
    </location>
</feature>
<sequence length="659" mass="71758">MSSTALPRLSLLATALSFAFAAPALHAQDLTSAASGATVASVTVSASRFPDQPGVGATVITADEIRRAGAANVNQAIRKIGGVYGRQSLDGSPDFALDLRGFGSNSSENVVVMLDGVRLSENELGGAVLSTIPIETVERIEIIRGGASVLFGEGATGGVIQIVTKKPTTNAQRGSVFAELGQFKSRDLRVSAAKSWDGFALDASVAHQGTDNYRQNNHFQQNAFSGGAQWAYNGGRFGLRIDSARSDSRLPGSLTQAQFEADPRKSFTLNDHGSLDADRQTAFIEHHIGQLELAAELSHREKTVKSTYFFDFGSGPFASNAAYDSRQNQFSPRLRYVSPLQGMQNELVAGIDWIRWNRKTESDFSKADATQTSKAVYVRDELRLAGGARVSAGARHETFDKDFSDPLSFSLPKPESSGQSQNAWELQGSYPVLANAEVYAKFGQSYRVPNADENSFRSSVQVLKIQTSHDIEIGATVGDSNAQVTARVFRHNLENEIFFDPTLNFGTNTNLDPTRRQGVEFDGEMQVAQAWRVSGHAQHVKATFREGVNAGREMVLVPKNVVTARLAWVPGDGQTADFGAQWVDSQRYGDDFKNSCSARIPSFTTFDARYARTFGAWEFAVSGQNLADKKYYSNAFSCRGGIYPSDGRQLKVSLRYDFK</sequence>
<keyword evidence="6 14" id="KW-0812">Transmembrane</keyword>
<keyword evidence="5" id="KW-0410">Iron transport</keyword>
<comment type="caution">
    <text evidence="19">The sequence shown here is derived from an EMBL/GenBank/DDBJ whole genome shotgun (WGS) entry which is preliminary data.</text>
</comment>
<dbReference type="PANTHER" id="PTHR32552:SF68">
    <property type="entry name" value="FERRICHROME OUTER MEMBRANE TRANSPORTER_PHAGE RECEPTOR"/>
    <property type="match status" value="1"/>
</dbReference>
<dbReference type="Gene3D" id="2.40.170.20">
    <property type="entry name" value="TonB-dependent receptor, beta-barrel domain"/>
    <property type="match status" value="1"/>
</dbReference>
<dbReference type="Pfam" id="PF07715">
    <property type="entry name" value="Plug"/>
    <property type="match status" value="1"/>
</dbReference>
<evidence type="ECO:0000256" key="11">
    <source>
        <dbReference type="ARBA" id="ARBA00023136"/>
    </source>
</evidence>
<dbReference type="InterPro" id="IPR000531">
    <property type="entry name" value="Beta-barrel_TonB"/>
</dbReference>
<dbReference type="PROSITE" id="PS52016">
    <property type="entry name" value="TONB_DEPENDENT_REC_3"/>
    <property type="match status" value="1"/>
</dbReference>
<dbReference type="Proteomes" id="UP000298438">
    <property type="component" value="Unassembled WGS sequence"/>
</dbReference>
<dbReference type="RefSeq" id="WP_135208734.1">
    <property type="nucleotide sequence ID" value="NZ_SPVF01000238.1"/>
</dbReference>
<dbReference type="Pfam" id="PF00593">
    <property type="entry name" value="TonB_dep_Rec_b-barrel"/>
    <property type="match status" value="1"/>
</dbReference>
<dbReference type="InterPro" id="IPR036942">
    <property type="entry name" value="Beta-barrel_TonB_sf"/>
</dbReference>
<evidence type="ECO:0000256" key="14">
    <source>
        <dbReference type="PROSITE-ProRule" id="PRU01360"/>
    </source>
</evidence>
<evidence type="ECO:0000256" key="2">
    <source>
        <dbReference type="ARBA" id="ARBA00009810"/>
    </source>
</evidence>
<reference evidence="19 20" key="1">
    <citation type="submission" date="2019-03" db="EMBL/GenBank/DDBJ databases">
        <title>Draft Genome Sequence of Massilia arenosa sp. nov., a Novel Massilia Species Isolated from a Sandy-loam Maize Soil.</title>
        <authorList>
            <person name="Raths R."/>
            <person name="Peta V."/>
            <person name="Bucking H."/>
        </authorList>
    </citation>
    <scope>NUCLEOTIDE SEQUENCE [LARGE SCALE GENOMIC DNA]</scope>
    <source>
        <strain evidence="19 20">MC02</strain>
    </source>
</reference>
<comment type="similarity">
    <text evidence="2 14 15">Belongs to the TonB-dependent receptor family.</text>
</comment>